<dbReference type="Proteomes" id="UP000441208">
    <property type="component" value="Unassembled WGS sequence"/>
</dbReference>
<organism evidence="1 7">
    <name type="scientific">Phytophthora fragariae</name>
    <dbReference type="NCBI Taxonomy" id="53985"/>
    <lineage>
        <taxon>Eukaryota</taxon>
        <taxon>Sar</taxon>
        <taxon>Stramenopiles</taxon>
        <taxon>Oomycota</taxon>
        <taxon>Peronosporomycetes</taxon>
        <taxon>Peronosporales</taxon>
        <taxon>Peronosporaceae</taxon>
        <taxon>Phytophthora</taxon>
    </lineage>
</organism>
<dbReference type="Proteomes" id="UP000440367">
    <property type="component" value="Unassembled WGS sequence"/>
</dbReference>
<dbReference type="Proteomes" id="UP000433483">
    <property type="component" value="Unassembled WGS sequence"/>
</dbReference>
<evidence type="ECO:0000313" key="4">
    <source>
        <dbReference type="EMBL" id="KAE9158366.1"/>
    </source>
</evidence>
<dbReference type="EMBL" id="QXGD01011487">
    <property type="protein sequence ID" value="KAE9156170.1"/>
    <property type="molecule type" value="Genomic_DNA"/>
</dbReference>
<evidence type="ECO:0000313" key="3">
    <source>
        <dbReference type="EMBL" id="KAE9156170.1"/>
    </source>
</evidence>
<evidence type="ECO:0000313" key="6">
    <source>
        <dbReference type="EMBL" id="KAE9261713.1"/>
    </source>
</evidence>
<gene>
    <name evidence="6" type="ORF">PF001_g32318</name>
    <name evidence="3" type="ORF">PF002_g33677</name>
    <name evidence="5" type="ORF">PF004_g31802</name>
    <name evidence="4" type="ORF">PF005_g32481</name>
    <name evidence="2" type="ORF">PF007_g32012</name>
    <name evidence="1" type="ORF">PF009_g33512</name>
</gene>
<accession>A0A6A3D413</accession>
<dbReference type="EMBL" id="QXGE01008606">
    <property type="protein sequence ID" value="KAE9261713.1"/>
    <property type="molecule type" value="Genomic_DNA"/>
</dbReference>
<name>A0A6A3D413_9STRA</name>
<reference evidence="7 8" key="1">
    <citation type="submission" date="2018-08" db="EMBL/GenBank/DDBJ databases">
        <title>Genomic investigation of the strawberry pathogen Phytophthora fragariae indicates pathogenicity is determined by transcriptional variation in three key races.</title>
        <authorList>
            <person name="Adams T.M."/>
            <person name="Armitage A.D."/>
            <person name="Sobczyk M.K."/>
            <person name="Bates H.J."/>
            <person name="Dunwell J.M."/>
            <person name="Nellist C.F."/>
            <person name="Harrison R.J."/>
        </authorList>
    </citation>
    <scope>NUCLEOTIDE SEQUENCE [LARGE SCALE GENOMIC DNA]</scope>
    <source>
        <strain evidence="6 9">A4</strain>
        <strain evidence="3 10">BC-1</strain>
        <strain evidence="5 12">BC-23</strain>
        <strain evidence="4 8">NOV-27</strain>
        <strain evidence="2 11">NOV-71</strain>
        <strain evidence="1 7">NOV-9</strain>
    </source>
</reference>
<evidence type="ECO:0000313" key="10">
    <source>
        <dbReference type="Proteomes" id="UP000440367"/>
    </source>
</evidence>
<comment type="caution">
    <text evidence="1">The sequence shown here is derived from an EMBL/GenBank/DDBJ whole genome shotgun (WGS) entry which is preliminary data.</text>
</comment>
<evidence type="ECO:0000313" key="12">
    <source>
        <dbReference type="Proteomes" id="UP000476176"/>
    </source>
</evidence>
<protein>
    <submittedName>
        <fullName evidence="1">Uncharacterized protein</fullName>
    </submittedName>
</protein>
<dbReference type="Proteomes" id="UP000437068">
    <property type="component" value="Unassembled WGS sequence"/>
</dbReference>
<keyword evidence="8" id="KW-1185">Reference proteome</keyword>
<sequence length="66" mass="7421">MKPVTLRVCSRLILPVSLGRTWKKRLLCVSVTTTWSPSCAMLSPRYLRWSSASGTNVLTWTVCSFS</sequence>
<dbReference type="EMBL" id="QXGB01008024">
    <property type="protein sequence ID" value="KAE9158366.1"/>
    <property type="molecule type" value="Genomic_DNA"/>
</dbReference>
<evidence type="ECO:0000313" key="11">
    <source>
        <dbReference type="Proteomes" id="UP000441208"/>
    </source>
</evidence>
<evidence type="ECO:0000313" key="5">
    <source>
        <dbReference type="EMBL" id="KAE9158670.1"/>
    </source>
</evidence>
<dbReference type="EMBL" id="QXGF01011717">
    <property type="protein sequence ID" value="KAE8916162.1"/>
    <property type="molecule type" value="Genomic_DNA"/>
</dbReference>
<dbReference type="Proteomes" id="UP000476176">
    <property type="component" value="Unassembled WGS sequence"/>
</dbReference>
<proteinExistence type="predicted"/>
<evidence type="ECO:0000313" key="2">
    <source>
        <dbReference type="EMBL" id="KAE9056387.1"/>
    </source>
</evidence>
<dbReference type="AlphaFoldDB" id="A0A6A3D413"/>
<dbReference type="EMBL" id="QXFZ01007869">
    <property type="protein sequence ID" value="KAE9056387.1"/>
    <property type="molecule type" value="Genomic_DNA"/>
</dbReference>
<evidence type="ECO:0000313" key="8">
    <source>
        <dbReference type="Proteomes" id="UP000433483"/>
    </source>
</evidence>
<evidence type="ECO:0000313" key="9">
    <source>
        <dbReference type="Proteomes" id="UP000437068"/>
    </source>
</evidence>
<evidence type="ECO:0000313" key="1">
    <source>
        <dbReference type="EMBL" id="KAE8916162.1"/>
    </source>
</evidence>
<dbReference type="Proteomes" id="UP000429523">
    <property type="component" value="Unassembled WGS sequence"/>
</dbReference>
<dbReference type="EMBL" id="QXGC01008542">
    <property type="protein sequence ID" value="KAE9158670.1"/>
    <property type="molecule type" value="Genomic_DNA"/>
</dbReference>
<evidence type="ECO:0000313" key="7">
    <source>
        <dbReference type="Proteomes" id="UP000429523"/>
    </source>
</evidence>